<accession>A0ABP0CYV9</accession>
<gene>
    <name evidence="1" type="ORF">SBRCBS47491_009554</name>
</gene>
<keyword evidence="2" id="KW-1185">Reference proteome</keyword>
<protein>
    <submittedName>
        <fullName evidence="1">Uncharacterized protein</fullName>
    </submittedName>
</protein>
<evidence type="ECO:0000313" key="2">
    <source>
        <dbReference type="Proteomes" id="UP001642406"/>
    </source>
</evidence>
<name>A0ABP0CYV9_9PEZI</name>
<comment type="caution">
    <text evidence="1">The sequence shown here is derived from an EMBL/GenBank/DDBJ whole genome shotgun (WGS) entry which is preliminary data.</text>
</comment>
<proteinExistence type="predicted"/>
<sequence length="429" mass="47679">MQAAPPADPFCGSEFSYFSTPVPVTASSRQLFHDLHGAVAEELYPRAFCGRTNEIGTRWFETVMTNPCVFHCGLAVMGIYRYQLLGRRDEPLDSTRHLVQAIRLLRRDLDAVDAGDAVSKTQKTQKTQTIQGKDTSVMSMIAVVVSLAIRANLADAPAESRTHLLALQRIVALRPGGLAALCTTVSELGNKIRRTDMELALRSGMPTVFGSRYLFRPAPLYCVSSSDKGPSVELPPPLQQVCIELQPAIRDVLVLCSYADADADADTGRQPRLGTVQYQDLVISIVQRLLDYAPLDGARPPHTLDDLCQLGFLSFMTTILYREPSKRAAYSGLLSGLFRSRLGELDSSKQYLELQFWLNFVYAMSHASSDFERCCRVDLPTADRIRALGVALAIRSWEAAVTHLRVYPWVAAFHDDMCQKIWEQAICEL</sequence>
<dbReference type="EMBL" id="CAWUHC010000154">
    <property type="protein sequence ID" value="CAK7236196.1"/>
    <property type="molecule type" value="Genomic_DNA"/>
</dbReference>
<evidence type="ECO:0000313" key="1">
    <source>
        <dbReference type="EMBL" id="CAK7236196.1"/>
    </source>
</evidence>
<dbReference type="PANTHER" id="PTHR37540">
    <property type="entry name" value="TRANSCRIPTION FACTOR (ACR-2), PUTATIVE-RELATED-RELATED"/>
    <property type="match status" value="1"/>
</dbReference>
<dbReference type="PANTHER" id="PTHR37540:SF5">
    <property type="entry name" value="TRANSCRIPTION FACTOR DOMAIN-CONTAINING PROTEIN"/>
    <property type="match status" value="1"/>
</dbReference>
<organism evidence="1 2">
    <name type="scientific">Sporothrix bragantina</name>
    <dbReference type="NCBI Taxonomy" id="671064"/>
    <lineage>
        <taxon>Eukaryota</taxon>
        <taxon>Fungi</taxon>
        <taxon>Dikarya</taxon>
        <taxon>Ascomycota</taxon>
        <taxon>Pezizomycotina</taxon>
        <taxon>Sordariomycetes</taxon>
        <taxon>Sordariomycetidae</taxon>
        <taxon>Ophiostomatales</taxon>
        <taxon>Ophiostomataceae</taxon>
        <taxon>Sporothrix</taxon>
    </lineage>
</organism>
<dbReference type="Proteomes" id="UP001642406">
    <property type="component" value="Unassembled WGS sequence"/>
</dbReference>
<reference evidence="1 2" key="1">
    <citation type="submission" date="2024-01" db="EMBL/GenBank/DDBJ databases">
        <authorList>
            <person name="Allen C."/>
            <person name="Tagirdzhanova G."/>
        </authorList>
    </citation>
    <scope>NUCLEOTIDE SEQUENCE [LARGE SCALE GENOMIC DNA]</scope>
</reference>